<dbReference type="PIRSF" id="PIRSF037207">
    <property type="entry name" value="ATE1_euk"/>
    <property type="match status" value="1"/>
</dbReference>
<dbReference type="PANTHER" id="PTHR21367">
    <property type="entry name" value="ARGININE-TRNA-PROTEIN TRANSFERASE 1"/>
    <property type="match status" value="1"/>
</dbReference>
<keyword evidence="3 5" id="KW-0833">Ubl conjugation pathway</keyword>
<dbReference type="Pfam" id="PF04376">
    <property type="entry name" value="ATE_N"/>
    <property type="match status" value="1"/>
</dbReference>
<keyword evidence="10" id="KW-1185">Reference proteome</keyword>
<dbReference type="InterPro" id="IPR007472">
    <property type="entry name" value="N-end_Aminoacyl_Trfase_C"/>
</dbReference>
<gene>
    <name evidence="9" type="primary">ATE1</name>
    <name evidence="9" type="ORF">HK105_202349</name>
</gene>
<evidence type="ECO:0000256" key="3">
    <source>
        <dbReference type="ARBA" id="ARBA00022786"/>
    </source>
</evidence>
<dbReference type="Pfam" id="PF04377">
    <property type="entry name" value="ATE_C"/>
    <property type="match status" value="1"/>
</dbReference>
<feature type="compositionally biased region" description="Low complexity" evidence="6">
    <location>
        <begin position="331"/>
        <end position="346"/>
    </location>
</feature>
<dbReference type="InterPro" id="IPR007471">
    <property type="entry name" value="N-end_Aminoacyl_Trfase_N"/>
</dbReference>
<evidence type="ECO:0000256" key="1">
    <source>
        <dbReference type="ARBA" id="ARBA00009991"/>
    </source>
</evidence>
<feature type="domain" description="N-end aminoacyl transferase N-terminal" evidence="7">
    <location>
        <begin position="40"/>
        <end position="111"/>
    </location>
</feature>
<name>A0ABR4NEH4_9FUNG</name>
<keyword evidence="2 5" id="KW-0808">Transferase</keyword>
<dbReference type="EC" id="2.3.2.8" evidence="5"/>
<proteinExistence type="inferred from homology"/>
<feature type="compositionally biased region" description="Low complexity" evidence="6">
    <location>
        <begin position="205"/>
        <end position="222"/>
    </location>
</feature>
<feature type="region of interest" description="Disordered" evidence="6">
    <location>
        <begin position="175"/>
        <end position="252"/>
    </location>
</feature>
<evidence type="ECO:0000313" key="10">
    <source>
        <dbReference type="Proteomes" id="UP001527925"/>
    </source>
</evidence>
<dbReference type="GO" id="GO:0004057">
    <property type="term" value="F:arginyl-tRNA--protein transferase activity"/>
    <property type="evidence" value="ECO:0007669"/>
    <property type="project" value="UniProtKB-EC"/>
</dbReference>
<evidence type="ECO:0000256" key="5">
    <source>
        <dbReference type="PIRNR" id="PIRNR037207"/>
    </source>
</evidence>
<dbReference type="InterPro" id="IPR030700">
    <property type="entry name" value="N-end_Aminoacyl_Trfase"/>
</dbReference>
<sequence length="577" mass="62547">MSSGASRSSTTSSSTSSGGGSAASARVPDSYVAITGESTSKCGYCSREDSSHTYGMWAYRLSPHVYQDLIDHGWRRSGQYLYKPAMHQTCCPAYTIRLDATRFQPTRSQKKVARKMRRFLADGVLPGSSGSSTGATGASASAAAAVEAAAGDEDEEMGDDAPAAEQFLAPARAVPSLDTAPPGSAPASSSSPAASPRKPTHVDLATNAAPAEAASAAAGDARGAAEEASPHGVRRTTPKAKKPKVGQKPGPSFADLIAQTESATEASRHRLRIELVPAQFHQDTFDLYKKYQVAIHKDPPSRITESQFTQFLVDSPITFEAVPPRSDAESQTQQHQQKQQQRQQQQRETTGGTDEPPPRGYGSFHQKYYLDDGRLIAVAVLDVLPKCLSSVYFMYDPDFGRLSLGSYSALHEIAFTLSLRGQMPPGLDYYYMGYYIHSCAKMRYKARYRPSDLLCPERFEWVPLQDVVELLDQRPDTALSEVVASTSSENSSDATRIAHTAPGTAGVVVPVKAARAINVPDPALVADALVDMAVVLHKRQLYRLRIFRHNPELRMQIKNIYTRVGPGIISDLVFVAV</sequence>
<dbReference type="Proteomes" id="UP001527925">
    <property type="component" value="Unassembled WGS sequence"/>
</dbReference>
<dbReference type="SUPFAM" id="SSF55729">
    <property type="entry name" value="Acyl-CoA N-acyltransferases (Nat)"/>
    <property type="match status" value="1"/>
</dbReference>
<feature type="domain" description="N-end rule aminoacyl transferase C-terminal" evidence="8">
    <location>
        <begin position="284"/>
        <end position="455"/>
    </location>
</feature>
<evidence type="ECO:0000259" key="8">
    <source>
        <dbReference type="Pfam" id="PF04377"/>
    </source>
</evidence>
<feature type="compositionally biased region" description="Basic residues" evidence="6">
    <location>
        <begin position="232"/>
        <end position="245"/>
    </location>
</feature>
<feature type="region of interest" description="Disordered" evidence="6">
    <location>
        <begin position="1"/>
        <end position="25"/>
    </location>
</feature>
<dbReference type="EMBL" id="JADGIZ020000008">
    <property type="protein sequence ID" value="KAL2917935.1"/>
    <property type="molecule type" value="Genomic_DNA"/>
</dbReference>
<dbReference type="InterPro" id="IPR016181">
    <property type="entry name" value="Acyl_CoA_acyltransferase"/>
</dbReference>
<reference evidence="9 10" key="1">
    <citation type="submission" date="2023-09" db="EMBL/GenBank/DDBJ databases">
        <title>Pangenome analysis of Batrachochytrium dendrobatidis and related Chytrids.</title>
        <authorList>
            <person name="Yacoub M.N."/>
            <person name="Stajich J.E."/>
            <person name="James T.Y."/>
        </authorList>
    </citation>
    <scope>NUCLEOTIDE SEQUENCE [LARGE SCALE GENOMIC DNA]</scope>
    <source>
        <strain evidence="9 10">JEL0888</strain>
    </source>
</reference>
<feature type="region of interest" description="Disordered" evidence="6">
    <location>
        <begin position="322"/>
        <end position="363"/>
    </location>
</feature>
<evidence type="ECO:0000256" key="6">
    <source>
        <dbReference type="SAM" id="MobiDB-lite"/>
    </source>
</evidence>
<comment type="similarity">
    <text evidence="1 5">Belongs to the R-transferase family.</text>
</comment>
<comment type="caution">
    <text evidence="9">The sequence shown here is derived from an EMBL/GenBank/DDBJ whole genome shotgun (WGS) entry which is preliminary data.</text>
</comment>
<evidence type="ECO:0000313" key="9">
    <source>
        <dbReference type="EMBL" id="KAL2917935.1"/>
    </source>
</evidence>
<keyword evidence="4 5" id="KW-0012">Acyltransferase</keyword>
<feature type="compositionally biased region" description="Low complexity" evidence="6">
    <location>
        <begin position="180"/>
        <end position="196"/>
    </location>
</feature>
<evidence type="ECO:0000259" key="7">
    <source>
        <dbReference type="Pfam" id="PF04376"/>
    </source>
</evidence>
<dbReference type="InterPro" id="IPR017137">
    <property type="entry name" value="Arg-tRNA-P_Trfase_1_euk"/>
</dbReference>
<evidence type="ECO:0000256" key="2">
    <source>
        <dbReference type="ARBA" id="ARBA00022679"/>
    </source>
</evidence>
<comment type="catalytic activity">
    <reaction evidence="5">
        <text>an N-terminal L-alpha-aminoacyl-[protein] + L-arginyl-tRNA(Arg) = an N-terminal L-arginyl-L-aminoacyl-[protein] + tRNA(Arg) + H(+)</text>
        <dbReference type="Rhea" id="RHEA:10208"/>
        <dbReference type="Rhea" id="RHEA-COMP:9658"/>
        <dbReference type="Rhea" id="RHEA-COMP:9673"/>
        <dbReference type="Rhea" id="RHEA-COMP:10636"/>
        <dbReference type="Rhea" id="RHEA-COMP:10638"/>
        <dbReference type="ChEBI" id="CHEBI:15378"/>
        <dbReference type="ChEBI" id="CHEBI:78442"/>
        <dbReference type="ChEBI" id="CHEBI:78513"/>
        <dbReference type="ChEBI" id="CHEBI:78597"/>
        <dbReference type="ChEBI" id="CHEBI:83562"/>
        <dbReference type="EC" id="2.3.2.8"/>
    </reaction>
</comment>
<comment type="function">
    <text evidence="5">Involved in the post-translational conjugation of arginine to the N-terminal aspartate or glutamate of a protein. This arginylation is required for degradation of the protein via the ubiquitin pathway.</text>
</comment>
<evidence type="ECO:0000256" key="4">
    <source>
        <dbReference type="ARBA" id="ARBA00023315"/>
    </source>
</evidence>
<accession>A0ABR4NEH4</accession>
<dbReference type="PANTHER" id="PTHR21367:SF1">
    <property type="entry name" value="ARGINYL-TRNA--PROTEIN TRANSFERASE 1"/>
    <property type="match status" value="1"/>
</dbReference>
<organism evidence="9 10">
    <name type="scientific">Polyrhizophydium stewartii</name>
    <dbReference type="NCBI Taxonomy" id="2732419"/>
    <lineage>
        <taxon>Eukaryota</taxon>
        <taxon>Fungi</taxon>
        <taxon>Fungi incertae sedis</taxon>
        <taxon>Chytridiomycota</taxon>
        <taxon>Chytridiomycota incertae sedis</taxon>
        <taxon>Chytridiomycetes</taxon>
        <taxon>Rhizophydiales</taxon>
        <taxon>Rhizophydiales incertae sedis</taxon>
        <taxon>Polyrhizophydium</taxon>
    </lineage>
</organism>
<protein>
    <recommendedName>
        <fullName evidence="5">Arginyl-tRNA--protein transferase 1</fullName>
        <shortName evidence="5">Arginyltransferase 1</shortName>
        <shortName evidence="5">R-transferase 1</shortName>
        <ecNumber evidence="5">2.3.2.8</ecNumber>
    </recommendedName>
    <alternativeName>
        <fullName evidence="5">Arginine-tRNA--protein transferase 1</fullName>
    </alternativeName>
</protein>